<evidence type="ECO:0000313" key="1">
    <source>
        <dbReference type="EMBL" id="SCL28799.1"/>
    </source>
</evidence>
<proteinExistence type="predicted"/>
<keyword evidence="2" id="KW-1185">Reference proteome</keyword>
<keyword evidence="1" id="KW-0449">Lipoprotein</keyword>
<dbReference type="AlphaFoldDB" id="A0A1C6SHT4"/>
<dbReference type="EMBL" id="FMHU01000002">
    <property type="protein sequence ID" value="SCL28799.1"/>
    <property type="molecule type" value="Genomic_DNA"/>
</dbReference>
<organism evidence="1 2">
    <name type="scientific">Micromonospora inyonensis</name>
    <dbReference type="NCBI Taxonomy" id="47866"/>
    <lineage>
        <taxon>Bacteria</taxon>
        <taxon>Bacillati</taxon>
        <taxon>Actinomycetota</taxon>
        <taxon>Actinomycetes</taxon>
        <taxon>Micromonosporales</taxon>
        <taxon>Micromonosporaceae</taxon>
        <taxon>Micromonospora</taxon>
    </lineage>
</organism>
<gene>
    <name evidence="1" type="ORF">GA0074694_5213</name>
</gene>
<dbReference type="RefSeq" id="WP_245715042.1">
    <property type="nucleotide sequence ID" value="NZ_FMHU01000002.1"/>
</dbReference>
<dbReference type="InterPro" id="IPR003374">
    <property type="entry name" value="ApbE-like_sf"/>
</dbReference>
<protein>
    <submittedName>
        <fullName evidence="1">Thiamine biosynthesis lipoprotein</fullName>
    </submittedName>
</protein>
<dbReference type="STRING" id="47866.GA0074694_5213"/>
<dbReference type="Gene3D" id="3.10.520.10">
    <property type="entry name" value="ApbE-like domains"/>
    <property type="match status" value="1"/>
</dbReference>
<accession>A0A1C6SHT4</accession>
<dbReference type="InterPro" id="IPR024932">
    <property type="entry name" value="ApbE"/>
</dbReference>
<dbReference type="Pfam" id="PF02424">
    <property type="entry name" value="ApbE"/>
    <property type="match status" value="1"/>
</dbReference>
<name>A0A1C6SHT4_9ACTN</name>
<dbReference type="Proteomes" id="UP000198906">
    <property type="component" value="Unassembled WGS sequence"/>
</dbReference>
<reference evidence="2" key="1">
    <citation type="submission" date="2016-06" db="EMBL/GenBank/DDBJ databases">
        <authorList>
            <person name="Varghese N."/>
        </authorList>
    </citation>
    <scope>NUCLEOTIDE SEQUENCE [LARGE SCALE GENOMIC DNA]</scope>
    <source>
        <strain evidence="2">DSM 46123</strain>
    </source>
</reference>
<sequence>MDRVRETHWSHRGLPVRVAVAEARRPTAARRVVAGALAALDRVTAPGRGELARVHRAAGRPVPVGPLLRDLVAVALDAARASDGDCDPTIGASRIRLAARGGLLPVCGFGTGVPLPADDWRAVSLRGDRLTVPPTLLLVLGGTATAYLAQRCAVRIAERSAGGVLVAIGSRVATAGPVPRGGWPVPVGGRTIRLRSGGLATASACRPDGGGVLDPHSGRAPDLPGSAVTVAAPDTVRAATLAITALVRGPDGPGWLAGQDCAWWIDPDRPDVSLRPGSGGCRGPLLDIKR</sequence>
<evidence type="ECO:0000313" key="2">
    <source>
        <dbReference type="Proteomes" id="UP000198906"/>
    </source>
</evidence>
<dbReference type="SUPFAM" id="SSF143631">
    <property type="entry name" value="ApbE-like"/>
    <property type="match status" value="1"/>
</dbReference>